<feature type="domain" description="KIB1-4 beta-propeller" evidence="4">
    <location>
        <begin position="198"/>
        <end position="511"/>
    </location>
</feature>
<feature type="region of interest" description="Disordered" evidence="2">
    <location>
        <begin position="1"/>
        <end position="45"/>
    </location>
</feature>
<dbReference type="GO" id="GO:0005840">
    <property type="term" value="C:ribosome"/>
    <property type="evidence" value="ECO:0007669"/>
    <property type="project" value="UniProtKB-KW"/>
</dbReference>
<dbReference type="FunFam" id="3.90.930.12:FF:000007">
    <property type="entry name" value="60S ribosomal protein L6"/>
    <property type="match status" value="1"/>
</dbReference>
<evidence type="ECO:0000256" key="2">
    <source>
        <dbReference type="SAM" id="MobiDB-lite"/>
    </source>
</evidence>
<dbReference type="PROSITE" id="PS00525">
    <property type="entry name" value="RIBOSOMAL_L6_1"/>
    <property type="match status" value="1"/>
</dbReference>
<dbReference type="PANTHER" id="PTHR44586:SF17">
    <property type="entry name" value="DUF295 DOMAIN-CONTAINING PROTEIN"/>
    <property type="match status" value="1"/>
</dbReference>
<evidence type="ECO:0008006" key="8">
    <source>
        <dbReference type="Google" id="ProtNLM"/>
    </source>
</evidence>
<feature type="compositionally biased region" description="Basic residues" evidence="2">
    <location>
        <begin position="36"/>
        <end position="45"/>
    </location>
</feature>
<keyword evidence="1" id="KW-0689">Ribosomal protein</keyword>
<dbReference type="PRINTS" id="PR00059">
    <property type="entry name" value="RIBOSOMALL6"/>
</dbReference>
<evidence type="ECO:0000259" key="4">
    <source>
        <dbReference type="Pfam" id="PF03478"/>
    </source>
</evidence>
<dbReference type="SUPFAM" id="SSF56053">
    <property type="entry name" value="Ribosomal protein L6"/>
    <property type="match status" value="1"/>
</dbReference>
<dbReference type="Gene3D" id="3.90.930.12">
    <property type="entry name" value="Ribosomal protein L6, alpha-beta domain"/>
    <property type="match status" value="1"/>
</dbReference>
<reference evidence="6 7" key="1">
    <citation type="submission" date="2024-02" db="EMBL/GenBank/DDBJ databases">
        <title>High-quality chromosome-scale genome assembly of Pensacola bahiagrass (Paspalum notatum Flugge var. saurae).</title>
        <authorList>
            <person name="Vega J.M."/>
            <person name="Podio M."/>
            <person name="Orjuela J."/>
            <person name="Siena L.A."/>
            <person name="Pessino S.C."/>
            <person name="Combes M.C."/>
            <person name="Mariac C."/>
            <person name="Albertini E."/>
            <person name="Pupilli F."/>
            <person name="Ortiz J.P.A."/>
            <person name="Leblanc O."/>
        </authorList>
    </citation>
    <scope>NUCLEOTIDE SEQUENCE [LARGE SCALE GENOMIC DNA]</scope>
    <source>
        <strain evidence="6">R1</strain>
        <tissue evidence="6">Leaf</tissue>
    </source>
</reference>
<feature type="domain" description="F-box" evidence="5">
    <location>
        <begin position="121"/>
        <end position="154"/>
    </location>
</feature>
<dbReference type="InterPro" id="IPR001810">
    <property type="entry name" value="F-box_dom"/>
</dbReference>
<dbReference type="CDD" id="cd09917">
    <property type="entry name" value="F-box_SF"/>
    <property type="match status" value="1"/>
</dbReference>
<evidence type="ECO:0000313" key="6">
    <source>
        <dbReference type="EMBL" id="WVZ53680.1"/>
    </source>
</evidence>
<feature type="compositionally biased region" description="Basic and acidic residues" evidence="2">
    <location>
        <begin position="74"/>
        <end position="85"/>
    </location>
</feature>
<dbReference type="InterPro" id="IPR036789">
    <property type="entry name" value="Ribosomal_uL6-like_a/b-dom_sf"/>
</dbReference>
<dbReference type="InterPro" id="IPR019906">
    <property type="entry name" value="Ribosomal_uL6_bac-type"/>
</dbReference>
<dbReference type="AlphaFoldDB" id="A0AAQ3PMZ3"/>
<dbReference type="InterPro" id="IPR036047">
    <property type="entry name" value="F-box-like_dom_sf"/>
</dbReference>
<dbReference type="Proteomes" id="UP001341281">
    <property type="component" value="Chromosome 01"/>
</dbReference>
<sequence length="664" mass="72181">MDSGFGLPASDSAACPSISARGSPADAPRPDPASPRGHRPPVPRRVLRGGALIRCGQIWHRRLCLRRLSTGKRAREARGRGRSADPRSGLDGFPSAASCRPSVSGRKRARRAPGADAPVDWCLLPEELLVAVMAELEVTDLVRAGAACSSWRAAFTAFRRLRVASTKQPPCLLYSDRDDPDVAVLRAPSSSSKAPPIRAAFPGLPLSRRTIVGSAYGWLVTADEASNLHVVNPLTGAQVALPTLAALHNVETSSAGAGGSLRYRVFMNRDTDREPTTILAAVNARETMYCRAILSCSPSAGAACVVLLLHWPDGELSFARLGDGLWTPVSAAGHGPLQRSGYRDALYDSDRGLFYVLHLDGTIYTLGLNRESLSASRIMPSAMAICDPGSRNLMTMYLVRTPSGDLLQVCRRIAIEPYPLYRPPYYDDDDYTVYYEIETVDVQVYMVDLHEQKLEKITTLGDHSLFLGYSNSICISTKGLSMLEPNLTYLTDSCYQCVYTETESSRDMGFFKIREANNVTRFGPVLPPSGAVAGAHAFPTGQPAHLGGDVAVPSRVTATLHCPSSIRARRAEVVGVGFKARSESQGRELFLKLGYSHEVQFTTPPTVRVFCFKPNIICCTGIDKDKVHHFAGAVRSCKPPDPYKGKGIMYIDEVVNRKGGPRKR</sequence>
<evidence type="ECO:0000259" key="5">
    <source>
        <dbReference type="Pfam" id="PF12937"/>
    </source>
</evidence>
<dbReference type="GO" id="GO:1990904">
    <property type="term" value="C:ribonucleoprotein complex"/>
    <property type="evidence" value="ECO:0007669"/>
    <property type="project" value="UniProtKB-KW"/>
</dbReference>
<evidence type="ECO:0000259" key="3">
    <source>
        <dbReference type="Pfam" id="PF00347"/>
    </source>
</evidence>
<keyword evidence="1" id="KW-0687">Ribonucleoprotein</keyword>
<evidence type="ECO:0000256" key="1">
    <source>
        <dbReference type="RuleBase" id="RU003869"/>
    </source>
</evidence>
<feature type="domain" description="Large ribosomal subunit protein uL6 alpha-beta" evidence="3">
    <location>
        <begin position="575"/>
        <end position="650"/>
    </location>
</feature>
<accession>A0AAQ3PMZ3</accession>
<proteinExistence type="inferred from homology"/>
<evidence type="ECO:0000313" key="7">
    <source>
        <dbReference type="Proteomes" id="UP001341281"/>
    </source>
</evidence>
<feature type="region of interest" description="Disordered" evidence="2">
    <location>
        <begin position="74"/>
        <end position="111"/>
    </location>
</feature>
<dbReference type="Pfam" id="PF03478">
    <property type="entry name" value="Beta-prop_KIB1-4"/>
    <property type="match status" value="1"/>
</dbReference>
<organism evidence="6 7">
    <name type="scientific">Paspalum notatum var. saurae</name>
    <dbReference type="NCBI Taxonomy" id="547442"/>
    <lineage>
        <taxon>Eukaryota</taxon>
        <taxon>Viridiplantae</taxon>
        <taxon>Streptophyta</taxon>
        <taxon>Embryophyta</taxon>
        <taxon>Tracheophyta</taxon>
        <taxon>Spermatophyta</taxon>
        <taxon>Magnoliopsida</taxon>
        <taxon>Liliopsida</taxon>
        <taxon>Poales</taxon>
        <taxon>Poaceae</taxon>
        <taxon>PACMAD clade</taxon>
        <taxon>Panicoideae</taxon>
        <taxon>Andropogonodae</taxon>
        <taxon>Paspaleae</taxon>
        <taxon>Paspalinae</taxon>
        <taxon>Paspalum</taxon>
    </lineage>
</organism>
<dbReference type="Gene3D" id="1.20.1280.50">
    <property type="match status" value="1"/>
</dbReference>
<dbReference type="SUPFAM" id="SSF81383">
    <property type="entry name" value="F-box domain"/>
    <property type="match status" value="1"/>
</dbReference>
<gene>
    <name evidence="6" type="ORF">U9M48_004585</name>
</gene>
<comment type="similarity">
    <text evidence="1">Belongs to the universal ribosomal protein uL6 family.</text>
</comment>
<keyword evidence="7" id="KW-1185">Reference proteome</keyword>
<dbReference type="EMBL" id="CP144745">
    <property type="protein sequence ID" value="WVZ53680.1"/>
    <property type="molecule type" value="Genomic_DNA"/>
</dbReference>
<dbReference type="Pfam" id="PF00347">
    <property type="entry name" value="Ribosomal_L6"/>
    <property type="match status" value="1"/>
</dbReference>
<name>A0AAQ3PMZ3_PASNO</name>
<dbReference type="InterPro" id="IPR020040">
    <property type="entry name" value="Ribosomal_uL6_a/b-dom"/>
</dbReference>
<dbReference type="InterPro" id="IPR005174">
    <property type="entry name" value="KIB1-4_b-propeller"/>
</dbReference>
<protein>
    <recommendedName>
        <fullName evidence="8">Ribosomal protein L6</fullName>
    </recommendedName>
</protein>
<dbReference type="InterPro" id="IPR002358">
    <property type="entry name" value="Ribosomal_uL6_CS"/>
</dbReference>
<dbReference type="GO" id="GO:0019843">
    <property type="term" value="F:rRNA binding"/>
    <property type="evidence" value="ECO:0007669"/>
    <property type="project" value="InterPro"/>
</dbReference>
<dbReference type="GO" id="GO:0006412">
    <property type="term" value="P:translation"/>
    <property type="evidence" value="ECO:0007669"/>
    <property type="project" value="InterPro"/>
</dbReference>
<dbReference type="GO" id="GO:0003735">
    <property type="term" value="F:structural constituent of ribosome"/>
    <property type="evidence" value="ECO:0007669"/>
    <property type="project" value="InterPro"/>
</dbReference>
<dbReference type="Pfam" id="PF12937">
    <property type="entry name" value="F-box-like"/>
    <property type="match status" value="1"/>
</dbReference>
<dbReference type="PANTHER" id="PTHR44586">
    <property type="entry name" value="F-BOX DOMAIN CONTAINING PROTEIN, EXPRESSED"/>
    <property type="match status" value="1"/>
</dbReference>